<evidence type="ECO:0000313" key="1">
    <source>
        <dbReference type="EMBL" id="GAI29680.1"/>
    </source>
</evidence>
<protein>
    <submittedName>
        <fullName evidence="1">Uncharacterized protein</fullName>
    </submittedName>
</protein>
<feature type="non-terminal residue" evidence="1">
    <location>
        <position position="1"/>
    </location>
</feature>
<accession>X1NS99</accession>
<comment type="caution">
    <text evidence="1">The sequence shown here is derived from an EMBL/GenBank/DDBJ whole genome shotgun (WGS) entry which is preliminary data.</text>
</comment>
<feature type="non-terminal residue" evidence="1">
    <location>
        <position position="272"/>
    </location>
</feature>
<name>X1NS99_9ZZZZ</name>
<dbReference type="AlphaFoldDB" id="X1NS99"/>
<sequence>GAGFTHTQTVELAEGSHYIIYGNSAASSYPWHAQIFANGTLIAEGDVVRGSHLRGNFTITVPEPPPGEPYTVIDDFTVPASLPAGSDVNVRILLRNTGDVAGYLTYGIIGNPTSPDSYMSVEEGSTYPTSVSPGGSMWLDVYLRYNKMPSWDFNLTATNADGTSTISKTISPSVPGEPYTQVTDFIIPESLPAGATIGELTVVTRNAGTGPGYLTVGINSEDYTEVMGSSYPIEVAVGGTFTFNLTLGINPNMPNEDFTLTATNQDGTSYIT</sequence>
<reference evidence="1" key="1">
    <citation type="journal article" date="2014" name="Front. Microbiol.">
        <title>High frequency of phylogenetically diverse reductive dehalogenase-homologous genes in deep subseafloor sedimentary metagenomes.</title>
        <authorList>
            <person name="Kawai M."/>
            <person name="Futagami T."/>
            <person name="Toyoda A."/>
            <person name="Takaki Y."/>
            <person name="Nishi S."/>
            <person name="Hori S."/>
            <person name="Arai W."/>
            <person name="Tsubouchi T."/>
            <person name="Morono Y."/>
            <person name="Uchiyama I."/>
            <person name="Ito T."/>
            <person name="Fujiyama A."/>
            <person name="Inagaki F."/>
            <person name="Takami H."/>
        </authorList>
    </citation>
    <scope>NUCLEOTIDE SEQUENCE</scope>
    <source>
        <strain evidence="1">Expedition CK06-06</strain>
    </source>
</reference>
<proteinExistence type="predicted"/>
<gene>
    <name evidence="1" type="ORF">S06H3_36293</name>
</gene>
<dbReference type="EMBL" id="BARV01021967">
    <property type="protein sequence ID" value="GAI29680.1"/>
    <property type="molecule type" value="Genomic_DNA"/>
</dbReference>
<organism evidence="1">
    <name type="scientific">marine sediment metagenome</name>
    <dbReference type="NCBI Taxonomy" id="412755"/>
    <lineage>
        <taxon>unclassified sequences</taxon>
        <taxon>metagenomes</taxon>
        <taxon>ecological metagenomes</taxon>
    </lineage>
</organism>